<evidence type="ECO:0000313" key="3">
    <source>
        <dbReference type="Proteomes" id="UP000515131"/>
    </source>
</evidence>
<dbReference type="GeneID" id="112852897"/>
<protein>
    <submittedName>
        <fullName evidence="4">Mast cell-expressed membrane protein 1</fullName>
    </submittedName>
</protein>
<accession>A0A6P6HA97</accession>
<name>A0A6P6HA97_PUMCO</name>
<keyword evidence="3" id="KW-1185">Reference proteome</keyword>
<dbReference type="PANTHER" id="PTHR37856:SF1">
    <property type="entry name" value="MAST CELL-EXPRESSED MEMBRANE PROTEIN 1"/>
    <property type="match status" value="1"/>
</dbReference>
<dbReference type="RefSeq" id="XP_025772216.1">
    <property type="nucleotide sequence ID" value="XM_025916431.1"/>
</dbReference>
<evidence type="ECO:0000256" key="1">
    <source>
        <dbReference type="SAM" id="MobiDB-lite"/>
    </source>
</evidence>
<keyword evidence="2" id="KW-0812">Transmembrane</keyword>
<dbReference type="InterPro" id="IPR038818">
    <property type="entry name" value="MCEMP1"/>
</dbReference>
<keyword evidence="2" id="KW-1133">Transmembrane helix</keyword>
<evidence type="ECO:0000256" key="2">
    <source>
        <dbReference type="SAM" id="Phobius"/>
    </source>
</evidence>
<dbReference type="CTD" id="199675"/>
<organism evidence="3 4">
    <name type="scientific">Puma concolor</name>
    <name type="common">Mountain lion</name>
    <name type="synonym">Felis concolor</name>
    <dbReference type="NCBI Taxonomy" id="9696"/>
    <lineage>
        <taxon>Eukaryota</taxon>
        <taxon>Metazoa</taxon>
        <taxon>Chordata</taxon>
        <taxon>Craniata</taxon>
        <taxon>Vertebrata</taxon>
        <taxon>Euteleostomi</taxon>
        <taxon>Mammalia</taxon>
        <taxon>Eutheria</taxon>
        <taxon>Laurasiatheria</taxon>
        <taxon>Carnivora</taxon>
        <taxon>Feliformia</taxon>
        <taxon>Felidae</taxon>
        <taxon>Felinae</taxon>
        <taxon>Puma</taxon>
    </lineage>
</organism>
<dbReference type="KEGG" id="pcoo:112852897"/>
<reference evidence="4" key="1">
    <citation type="submission" date="2025-08" db="UniProtKB">
        <authorList>
            <consortium name="RefSeq"/>
        </authorList>
    </citation>
    <scope>IDENTIFICATION</scope>
    <source>
        <tissue evidence="4">Blood</tissue>
    </source>
</reference>
<feature type="region of interest" description="Disordered" evidence="1">
    <location>
        <begin position="18"/>
        <end position="92"/>
    </location>
</feature>
<keyword evidence="2" id="KW-0472">Membrane</keyword>
<dbReference type="PANTHER" id="PTHR37856">
    <property type="entry name" value="MAST CELL-EXPRESSED MEMBRANE PROTEIN 1"/>
    <property type="match status" value="1"/>
</dbReference>
<gene>
    <name evidence="4" type="primary">MCEMP1</name>
</gene>
<feature type="transmembrane region" description="Helical" evidence="2">
    <location>
        <begin position="105"/>
        <end position="124"/>
    </location>
</feature>
<dbReference type="Proteomes" id="UP000515131">
    <property type="component" value="Unplaced"/>
</dbReference>
<dbReference type="AlphaFoldDB" id="A0A6P6HA97"/>
<feature type="compositionally biased region" description="Polar residues" evidence="1">
    <location>
        <begin position="45"/>
        <end position="57"/>
    </location>
</feature>
<evidence type="ECO:0000313" key="4">
    <source>
        <dbReference type="RefSeq" id="XP_025772216.1"/>
    </source>
</evidence>
<proteinExistence type="predicted"/>
<sequence>MGSEEICLNQEVKMQATAFKDKKQRAPDHKEGSVPQGADPDYENITLTFRNQEQPRGSHSPPKNRGKQPPASPHPTASGGAPVPAWSRPAPDSAQVPRWLHRATLSLYILLALFCIVLLALVLVKNSEVSQELLVVKRELQNVSISGQQCQEEQKQGWSSIQQLITEARQDIDMIKRNVHMGNEKVKMLSTDLSQIKTKLHEISKILEKKPQPPPTGPCAIMEEARGVAILQPNVPEPKLDRLGAESRLLPGRAT</sequence>
<feature type="compositionally biased region" description="Basic and acidic residues" evidence="1">
    <location>
        <begin position="19"/>
        <end position="32"/>
    </location>
</feature>